<evidence type="ECO:0000313" key="2">
    <source>
        <dbReference type="EMBL" id="CAF4587093.1"/>
    </source>
</evidence>
<organism evidence="2 3">
    <name type="scientific">Rotaria magnacalcarata</name>
    <dbReference type="NCBI Taxonomy" id="392030"/>
    <lineage>
        <taxon>Eukaryota</taxon>
        <taxon>Metazoa</taxon>
        <taxon>Spiralia</taxon>
        <taxon>Gnathifera</taxon>
        <taxon>Rotifera</taxon>
        <taxon>Eurotatoria</taxon>
        <taxon>Bdelloidea</taxon>
        <taxon>Philodinida</taxon>
        <taxon>Philodinidae</taxon>
        <taxon>Rotaria</taxon>
    </lineage>
</organism>
<reference evidence="2" key="1">
    <citation type="submission" date="2021-02" db="EMBL/GenBank/DDBJ databases">
        <authorList>
            <person name="Nowell W R."/>
        </authorList>
    </citation>
    <scope>NUCLEOTIDE SEQUENCE</scope>
</reference>
<dbReference type="Proteomes" id="UP000676336">
    <property type="component" value="Unassembled WGS sequence"/>
</dbReference>
<evidence type="ECO:0000256" key="1">
    <source>
        <dbReference type="SAM" id="MobiDB-lite"/>
    </source>
</evidence>
<protein>
    <submittedName>
        <fullName evidence="2">Uncharacterized protein</fullName>
    </submittedName>
</protein>
<proteinExistence type="predicted"/>
<comment type="caution">
    <text evidence="2">The sequence shown here is derived from an EMBL/GenBank/DDBJ whole genome shotgun (WGS) entry which is preliminary data.</text>
</comment>
<name>A0A8S2YYA3_9BILA</name>
<accession>A0A8S2YYA3</accession>
<gene>
    <name evidence="2" type="ORF">SMN809_LOCUS38524</name>
</gene>
<feature type="non-terminal residue" evidence="2">
    <location>
        <position position="81"/>
    </location>
</feature>
<feature type="compositionally biased region" description="Polar residues" evidence="1">
    <location>
        <begin position="65"/>
        <end position="81"/>
    </location>
</feature>
<dbReference type="AlphaFoldDB" id="A0A8S2YYA3"/>
<sequence>DADSVRSDSVLGDGDETSQPDPMLFDDARDALAAAAAASSTSTAPSTAVPTPSTVTNDRLVLLPSGSNATGQNTQTSNSSA</sequence>
<feature type="compositionally biased region" description="Low complexity" evidence="1">
    <location>
        <begin position="36"/>
        <end position="56"/>
    </location>
</feature>
<evidence type="ECO:0000313" key="3">
    <source>
        <dbReference type="Proteomes" id="UP000676336"/>
    </source>
</evidence>
<feature type="region of interest" description="Disordered" evidence="1">
    <location>
        <begin position="1"/>
        <end position="24"/>
    </location>
</feature>
<feature type="region of interest" description="Disordered" evidence="1">
    <location>
        <begin position="36"/>
        <end position="81"/>
    </location>
</feature>
<dbReference type="EMBL" id="CAJOBI010100828">
    <property type="protein sequence ID" value="CAF4587093.1"/>
    <property type="molecule type" value="Genomic_DNA"/>
</dbReference>
<feature type="non-terminal residue" evidence="2">
    <location>
        <position position="1"/>
    </location>
</feature>